<proteinExistence type="predicted"/>
<dbReference type="Pfam" id="PF22936">
    <property type="entry name" value="Pol_BBD"/>
    <property type="match status" value="1"/>
</dbReference>
<dbReference type="Proteomes" id="UP000826656">
    <property type="component" value="Unassembled WGS sequence"/>
</dbReference>
<sequence>MFFSTLTLPLDTWEINLPPYHPGLRILTDFSKGRVSQVTAGSIIIEWIEFAGNGPECSTVPATEQSPGVLKLLITKIRTALDIMWQDGTLQKDLDATSLMPIDVIGKQHFFLEQCIEENFFDDCDISRVGVVKSVNSKDLSWVGNITGFKNGYVEVPPDAILVLDPGDVNDMIAFQILMQFLSLSAETPLTEWMVDKAISYHATPIAGIKDICIKTNVGCTLILKDVCHVPDLRMNLISRVALDRDG</sequence>
<gene>
    <name evidence="2" type="ORF">KY290_003482</name>
</gene>
<organism evidence="2 3">
    <name type="scientific">Solanum tuberosum</name>
    <name type="common">Potato</name>
    <dbReference type="NCBI Taxonomy" id="4113"/>
    <lineage>
        <taxon>Eukaryota</taxon>
        <taxon>Viridiplantae</taxon>
        <taxon>Streptophyta</taxon>
        <taxon>Embryophyta</taxon>
        <taxon>Tracheophyta</taxon>
        <taxon>Spermatophyta</taxon>
        <taxon>Magnoliopsida</taxon>
        <taxon>eudicotyledons</taxon>
        <taxon>Gunneridae</taxon>
        <taxon>Pentapetalae</taxon>
        <taxon>asterids</taxon>
        <taxon>lamiids</taxon>
        <taxon>Solanales</taxon>
        <taxon>Solanaceae</taxon>
        <taxon>Solanoideae</taxon>
        <taxon>Solaneae</taxon>
        <taxon>Solanum</taxon>
    </lineage>
</organism>
<evidence type="ECO:0000259" key="1">
    <source>
        <dbReference type="Pfam" id="PF22936"/>
    </source>
</evidence>
<dbReference type="EMBL" id="JAIVGD010000001">
    <property type="protein sequence ID" value="KAH0783884.1"/>
    <property type="molecule type" value="Genomic_DNA"/>
</dbReference>
<evidence type="ECO:0000313" key="3">
    <source>
        <dbReference type="Proteomes" id="UP000826656"/>
    </source>
</evidence>
<feature type="domain" description="Retrovirus-related Pol polyprotein from transposon TNT 1-94-like beta-barrel" evidence="1">
    <location>
        <begin position="203"/>
        <end position="246"/>
    </location>
</feature>
<comment type="caution">
    <text evidence="2">The sequence shown here is derived from an EMBL/GenBank/DDBJ whole genome shotgun (WGS) entry which is preliminary data.</text>
</comment>
<protein>
    <recommendedName>
        <fullName evidence="1">Retrovirus-related Pol polyprotein from transposon TNT 1-94-like beta-barrel domain-containing protein</fullName>
    </recommendedName>
</protein>
<name>A0ABQ7WVA4_SOLTU</name>
<evidence type="ECO:0000313" key="2">
    <source>
        <dbReference type="EMBL" id="KAH0783884.1"/>
    </source>
</evidence>
<dbReference type="InterPro" id="IPR054722">
    <property type="entry name" value="PolX-like_BBD"/>
</dbReference>
<reference evidence="2 3" key="1">
    <citation type="journal article" date="2021" name="bioRxiv">
        <title>Chromosome-scale and haplotype-resolved genome assembly of a tetraploid potato cultivar.</title>
        <authorList>
            <person name="Sun H."/>
            <person name="Jiao W.-B."/>
            <person name="Krause K."/>
            <person name="Campoy J.A."/>
            <person name="Goel M."/>
            <person name="Folz-Donahue K."/>
            <person name="Kukat C."/>
            <person name="Huettel B."/>
            <person name="Schneeberger K."/>
        </authorList>
    </citation>
    <scope>NUCLEOTIDE SEQUENCE [LARGE SCALE GENOMIC DNA]</scope>
    <source>
        <strain evidence="2">SolTubOtavaFocal</strain>
        <tissue evidence="2">Leaves</tissue>
    </source>
</reference>
<accession>A0ABQ7WVA4</accession>
<keyword evidence="3" id="KW-1185">Reference proteome</keyword>